<proteinExistence type="predicted"/>
<evidence type="ECO:0000313" key="1">
    <source>
        <dbReference type="EMBL" id="KAE9608748.1"/>
    </source>
</evidence>
<protein>
    <submittedName>
        <fullName evidence="1">Uncharacterized protein</fullName>
    </submittedName>
</protein>
<evidence type="ECO:0000313" key="2">
    <source>
        <dbReference type="Proteomes" id="UP000447434"/>
    </source>
</evidence>
<name>A0A6A4Q4G9_LUPAL</name>
<comment type="caution">
    <text evidence="1">The sequence shown here is derived from an EMBL/GenBank/DDBJ whole genome shotgun (WGS) entry which is preliminary data.</text>
</comment>
<accession>A0A6A4Q4G9</accession>
<reference evidence="2" key="1">
    <citation type="journal article" date="2020" name="Nat. Commun.">
        <title>Genome sequence of the cluster root forming white lupin.</title>
        <authorList>
            <person name="Hufnagel B."/>
            <person name="Marques A."/>
            <person name="Soriano A."/>
            <person name="Marques L."/>
            <person name="Divol F."/>
            <person name="Doumas P."/>
            <person name="Sallet E."/>
            <person name="Mancinotti D."/>
            <person name="Carrere S."/>
            <person name="Marande W."/>
            <person name="Arribat S."/>
            <person name="Keller J."/>
            <person name="Huneau C."/>
            <person name="Blein T."/>
            <person name="Aime D."/>
            <person name="Laguerre M."/>
            <person name="Taylor J."/>
            <person name="Schubert V."/>
            <person name="Nelson M."/>
            <person name="Geu-Flores F."/>
            <person name="Crespi M."/>
            <person name="Gallardo-Guerrero K."/>
            <person name="Delaux P.-M."/>
            <person name="Salse J."/>
            <person name="Berges H."/>
            <person name="Guyot R."/>
            <person name="Gouzy J."/>
            <person name="Peret B."/>
        </authorList>
    </citation>
    <scope>NUCLEOTIDE SEQUENCE [LARGE SCALE GENOMIC DNA]</scope>
    <source>
        <strain evidence="2">cv. Amiga</strain>
    </source>
</reference>
<dbReference type="EMBL" id="WOCE01000008">
    <property type="protein sequence ID" value="KAE9608748.1"/>
    <property type="molecule type" value="Genomic_DNA"/>
</dbReference>
<sequence>MIMMWNKFSSPTLGASISLPNLYYIKPYLPFLYSLKSNSKTQLHVNFSCRTFIRGSCFRIQQNS</sequence>
<organism evidence="1 2">
    <name type="scientific">Lupinus albus</name>
    <name type="common">White lupine</name>
    <name type="synonym">Lupinus termis</name>
    <dbReference type="NCBI Taxonomy" id="3870"/>
    <lineage>
        <taxon>Eukaryota</taxon>
        <taxon>Viridiplantae</taxon>
        <taxon>Streptophyta</taxon>
        <taxon>Embryophyta</taxon>
        <taxon>Tracheophyta</taxon>
        <taxon>Spermatophyta</taxon>
        <taxon>Magnoliopsida</taxon>
        <taxon>eudicotyledons</taxon>
        <taxon>Gunneridae</taxon>
        <taxon>Pentapetalae</taxon>
        <taxon>rosids</taxon>
        <taxon>fabids</taxon>
        <taxon>Fabales</taxon>
        <taxon>Fabaceae</taxon>
        <taxon>Papilionoideae</taxon>
        <taxon>50 kb inversion clade</taxon>
        <taxon>genistoids sensu lato</taxon>
        <taxon>core genistoids</taxon>
        <taxon>Genisteae</taxon>
        <taxon>Lupinus</taxon>
    </lineage>
</organism>
<keyword evidence="2" id="KW-1185">Reference proteome</keyword>
<dbReference type="Proteomes" id="UP000447434">
    <property type="component" value="Chromosome 8"/>
</dbReference>
<dbReference type="AlphaFoldDB" id="A0A6A4Q4G9"/>
<gene>
    <name evidence="1" type="ORF">Lalb_Chr08g0238961</name>
</gene>